<keyword evidence="1" id="KW-0472">Membrane</keyword>
<dbReference type="Proteomes" id="UP001524460">
    <property type="component" value="Unassembled WGS sequence"/>
</dbReference>
<organism evidence="2 3">
    <name type="scientific">Photobacterium pectinilyticum</name>
    <dbReference type="NCBI Taxonomy" id="2906793"/>
    <lineage>
        <taxon>Bacteria</taxon>
        <taxon>Pseudomonadati</taxon>
        <taxon>Pseudomonadota</taxon>
        <taxon>Gammaproteobacteria</taxon>
        <taxon>Vibrionales</taxon>
        <taxon>Vibrionaceae</taxon>
        <taxon>Photobacterium</taxon>
    </lineage>
</organism>
<proteinExistence type="predicted"/>
<dbReference type="EMBL" id="JANEYT010000093">
    <property type="protein sequence ID" value="MCQ1060861.1"/>
    <property type="molecule type" value="Genomic_DNA"/>
</dbReference>
<sequence>MAIAIVLIVMVVASITFHFLSPWWLTPASSNWGEIDGALNLTLVITGAFFIVINLMIAWFVIK</sequence>
<gene>
    <name evidence="2" type="ORF">NHN17_22715</name>
</gene>
<accession>A0ABT1N7Y8</accession>
<evidence type="ECO:0000256" key="1">
    <source>
        <dbReference type="SAM" id="Phobius"/>
    </source>
</evidence>
<feature type="transmembrane region" description="Helical" evidence="1">
    <location>
        <begin position="37"/>
        <end position="62"/>
    </location>
</feature>
<evidence type="ECO:0000313" key="3">
    <source>
        <dbReference type="Proteomes" id="UP001524460"/>
    </source>
</evidence>
<name>A0ABT1N7Y8_9GAMM</name>
<evidence type="ECO:0000313" key="2">
    <source>
        <dbReference type="EMBL" id="MCQ1060861.1"/>
    </source>
</evidence>
<feature type="transmembrane region" description="Helical" evidence="1">
    <location>
        <begin position="5"/>
        <end position="25"/>
    </location>
</feature>
<reference evidence="2 3" key="1">
    <citation type="submission" date="2022-07" db="EMBL/GenBank/DDBJ databases">
        <title>Photobacterium pectinilyticum sp. nov., a marine bacterium isolated from surface seawater of Qingdao offshore.</title>
        <authorList>
            <person name="Wang X."/>
        </authorList>
    </citation>
    <scope>NUCLEOTIDE SEQUENCE [LARGE SCALE GENOMIC DNA]</scope>
    <source>
        <strain evidence="2 3">ZSDE20</strain>
    </source>
</reference>
<keyword evidence="3" id="KW-1185">Reference proteome</keyword>
<keyword evidence="1" id="KW-0812">Transmembrane</keyword>
<protein>
    <submittedName>
        <fullName evidence="2">Uncharacterized protein</fullName>
    </submittedName>
</protein>
<dbReference type="RefSeq" id="WP_255044953.1">
    <property type="nucleotide sequence ID" value="NZ_JANEYT010000093.1"/>
</dbReference>
<comment type="caution">
    <text evidence="2">The sequence shown here is derived from an EMBL/GenBank/DDBJ whole genome shotgun (WGS) entry which is preliminary data.</text>
</comment>
<keyword evidence="1" id="KW-1133">Transmembrane helix</keyword>